<dbReference type="EMBL" id="BPUB01000002">
    <property type="protein sequence ID" value="GJG59549.1"/>
    <property type="molecule type" value="Genomic_DNA"/>
</dbReference>
<dbReference type="EMBL" id="BPUB01000001">
    <property type="protein sequence ID" value="GJG58070.1"/>
    <property type="molecule type" value="Genomic_DNA"/>
</dbReference>
<dbReference type="GeneID" id="72468970"/>
<evidence type="ECO:0000313" key="11">
    <source>
        <dbReference type="EMBL" id="GJG59830.1"/>
    </source>
</evidence>
<evidence type="ECO:0000313" key="10">
    <source>
        <dbReference type="EMBL" id="GJG59549.1"/>
    </source>
</evidence>
<reference evidence="2" key="1">
    <citation type="journal article" date="2022" name="Int. J. Syst. Evol. Microbiol.">
        <title>Prevotella lacticifex sp. nov., isolated from the rumen of cows.</title>
        <authorList>
            <person name="Shinkai T."/>
            <person name="Ikeyama N."/>
            <person name="Kumagai M."/>
            <person name="Ohmori H."/>
            <person name="Sakamoto M."/>
            <person name="Ohkuma M."/>
            <person name="Mitsumori M."/>
        </authorList>
    </citation>
    <scope>NUCLEOTIDE SEQUENCE</scope>
    <source>
        <strain evidence="2">R5076</strain>
    </source>
</reference>
<evidence type="ECO:0000313" key="5">
    <source>
        <dbReference type="EMBL" id="GJG58070.1"/>
    </source>
</evidence>
<dbReference type="EMBL" id="BPUB01000001">
    <property type="protein sequence ID" value="GJG57681.1"/>
    <property type="molecule type" value="Genomic_DNA"/>
</dbReference>
<protein>
    <recommendedName>
        <fullName evidence="14">Transposase</fullName>
    </recommendedName>
</protein>
<proteinExistence type="predicted"/>
<organism evidence="2 13">
    <name type="scientific">Prevotella lacticifex</name>
    <dbReference type="NCBI Taxonomy" id="2854755"/>
    <lineage>
        <taxon>Bacteria</taxon>
        <taxon>Pseudomonadati</taxon>
        <taxon>Bacteroidota</taxon>
        <taxon>Bacteroidia</taxon>
        <taxon>Bacteroidales</taxon>
        <taxon>Prevotellaceae</taxon>
        <taxon>Prevotella</taxon>
    </lineage>
</organism>
<dbReference type="Proteomes" id="UP000825483">
    <property type="component" value="Unassembled WGS sequence"/>
</dbReference>
<dbReference type="EMBL" id="BPUB01000002">
    <property type="protein sequence ID" value="GJG59830.1"/>
    <property type="molecule type" value="Genomic_DNA"/>
</dbReference>
<evidence type="ECO:0000313" key="13">
    <source>
        <dbReference type="Proteomes" id="UP000825483"/>
    </source>
</evidence>
<evidence type="ECO:0000313" key="6">
    <source>
        <dbReference type="EMBL" id="GJG58800.1"/>
    </source>
</evidence>
<dbReference type="EMBL" id="BPUB01000001">
    <property type="protein sequence ID" value="GJG57807.1"/>
    <property type="molecule type" value="Genomic_DNA"/>
</dbReference>
<dbReference type="AlphaFoldDB" id="A0A9R1CX31"/>
<evidence type="ECO:0000313" key="4">
    <source>
        <dbReference type="EMBL" id="GJG57807.1"/>
    </source>
</evidence>
<evidence type="ECO:0000313" key="7">
    <source>
        <dbReference type="EMBL" id="GJG59284.1"/>
    </source>
</evidence>
<dbReference type="EMBL" id="BPUB01000002">
    <property type="protein sequence ID" value="GJG59441.1"/>
    <property type="molecule type" value="Genomic_DNA"/>
</dbReference>
<comment type="caution">
    <text evidence="2">The sequence shown here is derived from an EMBL/GenBank/DDBJ whole genome shotgun (WGS) entry which is preliminary data.</text>
</comment>
<dbReference type="EMBL" id="BPUB01000003">
    <property type="protein sequence ID" value="GJG60286.1"/>
    <property type="molecule type" value="Genomic_DNA"/>
</dbReference>
<evidence type="ECO:0000313" key="12">
    <source>
        <dbReference type="EMBL" id="GJG60286.1"/>
    </source>
</evidence>
<gene>
    <name evidence="1" type="ORF">PRLR5076_00870</name>
    <name evidence="2" type="ORF">PRLR5076_05260</name>
    <name evidence="3" type="ORF">PRLR5076_05320</name>
    <name evidence="4" type="ORF">PRLR5076_06580</name>
    <name evidence="5" type="ORF">PRLR5076_09210</name>
    <name evidence="6" type="ORF">PRLR5076_16510</name>
    <name evidence="7" type="ORF">PRLR5076_21350</name>
    <name evidence="8" type="ORF">PRLR5076_22920</name>
    <name evidence="9" type="ORF">PRLR5076_23860</name>
    <name evidence="10" type="ORF">PRLR5076_24000</name>
    <name evidence="11" type="ORF">PRLR5076_26810</name>
    <name evidence="12" type="ORF">PRLR5076_31370</name>
</gene>
<evidence type="ECO:0000313" key="1">
    <source>
        <dbReference type="EMBL" id="GJG57236.1"/>
    </source>
</evidence>
<evidence type="ECO:0000313" key="8">
    <source>
        <dbReference type="EMBL" id="GJG59441.1"/>
    </source>
</evidence>
<sequence length="146" mass="17008">MAKKLSTFDYSTLVRYMLPDGILDYFEITKIDEEVTNEKDETGTVIRILHIYLDERDLRDKVWHDLQPNGFTEPRLFNDFPQREHKVLLHVRRRRWLDGDGHNVVLETLPLVAEGTCYSVEFADFLKKMVGCLPSDGPMRGALLPD</sequence>
<dbReference type="RefSeq" id="WP_223925203.1">
    <property type="nucleotide sequence ID" value="NZ_BPTU01000001.1"/>
</dbReference>
<dbReference type="EMBL" id="BPUB01000002">
    <property type="protein sequence ID" value="GJG59535.1"/>
    <property type="molecule type" value="Genomic_DNA"/>
</dbReference>
<dbReference type="EMBL" id="BPUB01000002">
    <property type="protein sequence ID" value="GJG58800.1"/>
    <property type="molecule type" value="Genomic_DNA"/>
</dbReference>
<dbReference type="EMBL" id="BPUB01000001">
    <property type="protein sequence ID" value="GJG57236.1"/>
    <property type="molecule type" value="Genomic_DNA"/>
</dbReference>
<evidence type="ECO:0000313" key="3">
    <source>
        <dbReference type="EMBL" id="GJG57681.1"/>
    </source>
</evidence>
<dbReference type="EMBL" id="BPUB01000001">
    <property type="protein sequence ID" value="GJG57675.1"/>
    <property type="molecule type" value="Genomic_DNA"/>
</dbReference>
<evidence type="ECO:0000313" key="2">
    <source>
        <dbReference type="EMBL" id="GJG57675.1"/>
    </source>
</evidence>
<dbReference type="EMBL" id="BPUB01000002">
    <property type="protein sequence ID" value="GJG59284.1"/>
    <property type="molecule type" value="Genomic_DNA"/>
</dbReference>
<accession>A0A9R1CX31</accession>
<name>A0A9R1CX31_9BACT</name>
<evidence type="ECO:0008006" key="14">
    <source>
        <dbReference type="Google" id="ProtNLM"/>
    </source>
</evidence>
<keyword evidence="13" id="KW-1185">Reference proteome</keyword>
<evidence type="ECO:0000313" key="9">
    <source>
        <dbReference type="EMBL" id="GJG59535.1"/>
    </source>
</evidence>